<dbReference type="EMBL" id="CM000362">
    <property type="protein sequence ID" value="EDX07330.1"/>
    <property type="molecule type" value="Genomic_DNA"/>
</dbReference>
<proteinExistence type="predicted"/>
<dbReference type="PROSITE" id="PS51029">
    <property type="entry name" value="MADF"/>
    <property type="match status" value="1"/>
</dbReference>
<feature type="compositionally biased region" description="Basic and acidic residues" evidence="1">
    <location>
        <begin position="273"/>
        <end position="307"/>
    </location>
</feature>
<protein>
    <submittedName>
        <fullName evidence="3">GD11177</fullName>
    </submittedName>
</protein>
<keyword evidence="4" id="KW-1185">Reference proteome</keyword>
<evidence type="ECO:0000259" key="2">
    <source>
        <dbReference type="PROSITE" id="PS51029"/>
    </source>
</evidence>
<evidence type="ECO:0000313" key="3">
    <source>
        <dbReference type="EMBL" id="EDX07330.1"/>
    </source>
</evidence>
<dbReference type="Pfam" id="PF10545">
    <property type="entry name" value="MADF_DNA_bdg"/>
    <property type="match status" value="1"/>
</dbReference>
<dbReference type="Bgee" id="FBgn0182932">
    <property type="expression patterns" value="Expressed in male reproductive system and 2 other cell types or tissues"/>
</dbReference>
<reference evidence="3 4" key="1">
    <citation type="journal article" date="2007" name="Nature">
        <title>Evolution of genes and genomes on the Drosophila phylogeny.</title>
        <authorList>
            <consortium name="Drosophila 12 Genomes Consortium"/>
            <person name="Clark A.G."/>
            <person name="Eisen M.B."/>
            <person name="Smith D.R."/>
            <person name="Bergman C.M."/>
            <person name="Oliver B."/>
            <person name="Markow T.A."/>
            <person name="Kaufman T.C."/>
            <person name="Kellis M."/>
            <person name="Gelbart W."/>
            <person name="Iyer V.N."/>
            <person name="Pollard D.A."/>
            <person name="Sackton T.B."/>
            <person name="Larracuente A.M."/>
            <person name="Singh N.D."/>
            <person name="Abad J.P."/>
            <person name="Abt D.N."/>
            <person name="Adryan B."/>
            <person name="Aguade M."/>
            <person name="Akashi H."/>
            <person name="Anderson W.W."/>
            <person name="Aquadro C.F."/>
            <person name="Ardell D.H."/>
            <person name="Arguello R."/>
            <person name="Artieri C.G."/>
            <person name="Barbash D.A."/>
            <person name="Barker D."/>
            <person name="Barsanti P."/>
            <person name="Batterham P."/>
            <person name="Batzoglou S."/>
            <person name="Begun D."/>
            <person name="Bhutkar A."/>
            <person name="Blanco E."/>
            <person name="Bosak S.A."/>
            <person name="Bradley R.K."/>
            <person name="Brand A.D."/>
            <person name="Brent M.R."/>
            <person name="Brooks A.N."/>
            <person name="Brown R.H."/>
            <person name="Butlin R.K."/>
            <person name="Caggese C."/>
            <person name="Calvi B.R."/>
            <person name="Bernardo de Carvalho A."/>
            <person name="Caspi A."/>
            <person name="Castrezana S."/>
            <person name="Celniker S.E."/>
            <person name="Chang J.L."/>
            <person name="Chapple C."/>
            <person name="Chatterji S."/>
            <person name="Chinwalla A."/>
            <person name="Civetta A."/>
            <person name="Clifton S.W."/>
            <person name="Comeron J.M."/>
            <person name="Costello J.C."/>
            <person name="Coyne J.A."/>
            <person name="Daub J."/>
            <person name="David R.G."/>
            <person name="Delcher A.L."/>
            <person name="Delehaunty K."/>
            <person name="Do C.B."/>
            <person name="Ebling H."/>
            <person name="Edwards K."/>
            <person name="Eickbush T."/>
            <person name="Evans J.D."/>
            <person name="Filipski A."/>
            <person name="Findeiss S."/>
            <person name="Freyhult E."/>
            <person name="Fulton L."/>
            <person name="Fulton R."/>
            <person name="Garcia A.C."/>
            <person name="Gardiner A."/>
            <person name="Garfield D.A."/>
            <person name="Garvin B.E."/>
            <person name="Gibson G."/>
            <person name="Gilbert D."/>
            <person name="Gnerre S."/>
            <person name="Godfrey J."/>
            <person name="Good R."/>
            <person name="Gotea V."/>
            <person name="Gravely B."/>
            <person name="Greenberg A.J."/>
            <person name="Griffiths-Jones S."/>
            <person name="Gross S."/>
            <person name="Guigo R."/>
            <person name="Gustafson E.A."/>
            <person name="Haerty W."/>
            <person name="Hahn M.W."/>
            <person name="Halligan D.L."/>
            <person name="Halpern A.L."/>
            <person name="Halter G.M."/>
            <person name="Han M.V."/>
            <person name="Heger A."/>
            <person name="Hillier L."/>
            <person name="Hinrichs A.S."/>
            <person name="Holmes I."/>
            <person name="Hoskins R.A."/>
            <person name="Hubisz M.J."/>
            <person name="Hultmark D."/>
            <person name="Huntley M.A."/>
            <person name="Jaffe D.B."/>
            <person name="Jagadeeshan S."/>
            <person name="Jeck W.R."/>
            <person name="Johnson J."/>
            <person name="Jones C.D."/>
            <person name="Jordan W.C."/>
            <person name="Karpen G.H."/>
            <person name="Kataoka E."/>
            <person name="Keightley P.D."/>
            <person name="Kheradpour P."/>
            <person name="Kirkness E.F."/>
            <person name="Koerich L.B."/>
            <person name="Kristiansen K."/>
            <person name="Kudrna D."/>
            <person name="Kulathinal R.J."/>
            <person name="Kumar S."/>
            <person name="Kwok R."/>
            <person name="Lander E."/>
            <person name="Langley C.H."/>
            <person name="Lapoint R."/>
            <person name="Lazzaro B.P."/>
            <person name="Lee S.J."/>
            <person name="Levesque L."/>
            <person name="Li R."/>
            <person name="Lin C.F."/>
            <person name="Lin M.F."/>
            <person name="Lindblad-Toh K."/>
            <person name="Llopart A."/>
            <person name="Long M."/>
            <person name="Low L."/>
            <person name="Lozovsky E."/>
            <person name="Lu J."/>
            <person name="Luo M."/>
            <person name="Machado C.A."/>
            <person name="Makalowski W."/>
            <person name="Marzo M."/>
            <person name="Matsuda M."/>
            <person name="Matzkin L."/>
            <person name="McAllister B."/>
            <person name="McBride C.S."/>
            <person name="McKernan B."/>
            <person name="McKernan K."/>
            <person name="Mendez-Lago M."/>
            <person name="Minx P."/>
            <person name="Mollenhauer M.U."/>
            <person name="Montooth K."/>
            <person name="Mount S.M."/>
            <person name="Mu X."/>
            <person name="Myers E."/>
            <person name="Negre B."/>
            <person name="Newfeld S."/>
            <person name="Nielsen R."/>
            <person name="Noor M.A."/>
            <person name="O'Grady P."/>
            <person name="Pachter L."/>
            <person name="Papaceit M."/>
            <person name="Parisi M.J."/>
            <person name="Parisi M."/>
            <person name="Parts L."/>
            <person name="Pedersen J.S."/>
            <person name="Pesole G."/>
            <person name="Phillippy A.M."/>
            <person name="Ponting C.P."/>
            <person name="Pop M."/>
            <person name="Porcelli D."/>
            <person name="Powell J.R."/>
            <person name="Prohaska S."/>
            <person name="Pruitt K."/>
            <person name="Puig M."/>
            <person name="Quesneville H."/>
            <person name="Ram K.R."/>
            <person name="Rand D."/>
            <person name="Rasmussen M.D."/>
            <person name="Reed L.K."/>
            <person name="Reenan R."/>
            <person name="Reily A."/>
            <person name="Remington K.A."/>
            <person name="Rieger T.T."/>
            <person name="Ritchie M.G."/>
            <person name="Robin C."/>
            <person name="Rogers Y.H."/>
            <person name="Rohde C."/>
            <person name="Rozas J."/>
            <person name="Rubenfield M.J."/>
            <person name="Ruiz A."/>
            <person name="Russo S."/>
            <person name="Salzberg S.L."/>
            <person name="Sanchez-Gracia A."/>
            <person name="Saranga D.J."/>
            <person name="Sato H."/>
            <person name="Schaeffer S.W."/>
            <person name="Schatz M.C."/>
            <person name="Schlenke T."/>
            <person name="Schwartz R."/>
            <person name="Segarra C."/>
            <person name="Singh R.S."/>
            <person name="Sirot L."/>
            <person name="Sirota M."/>
            <person name="Sisneros N.B."/>
            <person name="Smith C.D."/>
            <person name="Smith T.F."/>
            <person name="Spieth J."/>
            <person name="Stage D.E."/>
            <person name="Stark A."/>
            <person name="Stephan W."/>
            <person name="Strausberg R.L."/>
            <person name="Strempel S."/>
            <person name="Sturgill D."/>
            <person name="Sutton G."/>
            <person name="Sutton G.G."/>
            <person name="Tao W."/>
            <person name="Teichmann S."/>
            <person name="Tobari Y.N."/>
            <person name="Tomimura Y."/>
            <person name="Tsolas J.M."/>
            <person name="Valente V.L."/>
            <person name="Venter E."/>
            <person name="Venter J.C."/>
            <person name="Vicario S."/>
            <person name="Vieira F.G."/>
            <person name="Vilella A.J."/>
            <person name="Villasante A."/>
            <person name="Walenz B."/>
            <person name="Wang J."/>
            <person name="Wasserman M."/>
            <person name="Watts T."/>
            <person name="Wilson D."/>
            <person name="Wilson R.K."/>
            <person name="Wing R.A."/>
            <person name="Wolfner M.F."/>
            <person name="Wong A."/>
            <person name="Wong G.K."/>
            <person name="Wu C.I."/>
            <person name="Wu G."/>
            <person name="Yamamoto D."/>
            <person name="Yang H.P."/>
            <person name="Yang S.P."/>
            <person name="Yorke J.A."/>
            <person name="Yoshida K."/>
            <person name="Zdobnov E."/>
            <person name="Zhang P."/>
            <person name="Zhang Y."/>
            <person name="Zimin A.V."/>
            <person name="Baldwin J."/>
            <person name="Abdouelleil A."/>
            <person name="Abdulkadir J."/>
            <person name="Abebe A."/>
            <person name="Abera B."/>
            <person name="Abreu J."/>
            <person name="Acer S.C."/>
            <person name="Aftuck L."/>
            <person name="Alexander A."/>
            <person name="An P."/>
            <person name="Anderson E."/>
            <person name="Anderson S."/>
            <person name="Arachi H."/>
            <person name="Azer M."/>
            <person name="Bachantsang P."/>
            <person name="Barry A."/>
            <person name="Bayul T."/>
            <person name="Berlin A."/>
            <person name="Bessette D."/>
            <person name="Bloom T."/>
            <person name="Blye J."/>
            <person name="Boguslavskiy L."/>
            <person name="Bonnet C."/>
            <person name="Boukhgalter B."/>
            <person name="Bourzgui I."/>
            <person name="Brown A."/>
            <person name="Cahill P."/>
            <person name="Channer S."/>
            <person name="Cheshatsang Y."/>
            <person name="Chuda L."/>
            <person name="Citroen M."/>
            <person name="Collymore A."/>
            <person name="Cooke P."/>
            <person name="Costello M."/>
            <person name="D'Aco K."/>
            <person name="Daza R."/>
            <person name="De Haan G."/>
            <person name="DeGray S."/>
            <person name="DeMaso C."/>
            <person name="Dhargay N."/>
            <person name="Dooley K."/>
            <person name="Dooley E."/>
            <person name="Doricent M."/>
            <person name="Dorje P."/>
            <person name="Dorjee K."/>
            <person name="Dupes A."/>
            <person name="Elong R."/>
            <person name="Falk J."/>
            <person name="Farina A."/>
            <person name="Faro S."/>
            <person name="Ferguson D."/>
            <person name="Fisher S."/>
            <person name="Foley C.D."/>
            <person name="Franke A."/>
            <person name="Friedrich D."/>
            <person name="Gadbois L."/>
            <person name="Gearin G."/>
            <person name="Gearin C.R."/>
            <person name="Giannoukos G."/>
            <person name="Goode T."/>
            <person name="Graham J."/>
            <person name="Grandbois E."/>
            <person name="Grewal S."/>
            <person name="Gyaltsen K."/>
            <person name="Hafez N."/>
            <person name="Hagos B."/>
            <person name="Hall J."/>
            <person name="Henson C."/>
            <person name="Hollinger A."/>
            <person name="Honan T."/>
            <person name="Huard M.D."/>
            <person name="Hughes L."/>
            <person name="Hurhula B."/>
            <person name="Husby M.E."/>
            <person name="Kamat A."/>
            <person name="Kanga B."/>
            <person name="Kashin S."/>
            <person name="Khazanovich D."/>
            <person name="Kisner P."/>
            <person name="Lance K."/>
            <person name="Lara M."/>
            <person name="Lee W."/>
            <person name="Lennon N."/>
            <person name="Letendre F."/>
            <person name="LeVine R."/>
            <person name="Lipovsky A."/>
            <person name="Liu X."/>
            <person name="Liu J."/>
            <person name="Liu S."/>
            <person name="Lokyitsang T."/>
            <person name="Lokyitsang Y."/>
            <person name="Lubonja R."/>
            <person name="Lui A."/>
            <person name="MacDonald P."/>
            <person name="Magnisalis V."/>
            <person name="Maru K."/>
            <person name="Matthews C."/>
            <person name="McCusker W."/>
            <person name="McDonough S."/>
            <person name="Mehta T."/>
            <person name="Meldrim J."/>
            <person name="Meneus L."/>
            <person name="Mihai O."/>
            <person name="Mihalev A."/>
            <person name="Mihova T."/>
            <person name="Mittelman R."/>
            <person name="Mlenga V."/>
            <person name="Montmayeur A."/>
            <person name="Mulrain L."/>
            <person name="Navidi A."/>
            <person name="Naylor J."/>
            <person name="Negash T."/>
            <person name="Nguyen T."/>
            <person name="Nguyen N."/>
            <person name="Nicol R."/>
            <person name="Norbu C."/>
            <person name="Norbu N."/>
            <person name="Novod N."/>
            <person name="O'Neill B."/>
            <person name="Osman S."/>
            <person name="Markiewicz E."/>
            <person name="Oyono O.L."/>
            <person name="Patti C."/>
            <person name="Phunkhang P."/>
            <person name="Pierre F."/>
            <person name="Priest M."/>
            <person name="Raghuraman S."/>
            <person name="Rege F."/>
            <person name="Reyes R."/>
            <person name="Rise C."/>
            <person name="Rogov P."/>
            <person name="Ross K."/>
            <person name="Ryan E."/>
            <person name="Settipalli S."/>
            <person name="Shea T."/>
            <person name="Sherpa N."/>
            <person name="Shi L."/>
            <person name="Shih D."/>
            <person name="Sparrow T."/>
            <person name="Spaulding J."/>
            <person name="Stalker J."/>
            <person name="Stange-Thomann N."/>
            <person name="Stavropoulos S."/>
            <person name="Stone C."/>
            <person name="Strader C."/>
            <person name="Tesfaye S."/>
            <person name="Thomson T."/>
            <person name="Thoulutsang Y."/>
            <person name="Thoulutsang D."/>
            <person name="Topham K."/>
            <person name="Topping I."/>
            <person name="Tsamla T."/>
            <person name="Vassiliev H."/>
            <person name="Vo A."/>
            <person name="Wangchuk T."/>
            <person name="Wangdi T."/>
            <person name="Weiand M."/>
            <person name="Wilkinson J."/>
            <person name="Wilson A."/>
            <person name="Yadav S."/>
            <person name="Young G."/>
            <person name="Yu Q."/>
            <person name="Zembek L."/>
            <person name="Zhong D."/>
            <person name="Zimmer A."/>
            <person name="Zwirko Z."/>
            <person name="Jaffe D.B."/>
            <person name="Alvarez P."/>
            <person name="Brockman W."/>
            <person name="Butler J."/>
            <person name="Chin C."/>
            <person name="Gnerre S."/>
            <person name="Grabherr M."/>
            <person name="Kleber M."/>
            <person name="Mauceli E."/>
            <person name="MacCallum I."/>
        </authorList>
    </citation>
    <scope>NUCLEOTIDE SEQUENCE [LARGE SCALE GENOMIC DNA]</scope>
    <source>
        <strain evidence="4">white501</strain>
    </source>
</reference>
<name>B4QHV9_DROSI</name>
<feature type="domain" description="MADF" evidence="2">
    <location>
        <begin position="20"/>
        <end position="111"/>
    </location>
</feature>
<evidence type="ECO:0000313" key="4">
    <source>
        <dbReference type="Proteomes" id="UP000000304"/>
    </source>
</evidence>
<dbReference type="InterPro" id="IPR006578">
    <property type="entry name" value="MADF-dom"/>
</dbReference>
<dbReference type="PhylomeDB" id="B4QHV9"/>
<evidence type="ECO:0000256" key="1">
    <source>
        <dbReference type="SAM" id="MobiDB-lite"/>
    </source>
</evidence>
<dbReference type="Proteomes" id="UP000000304">
    <property type="component" value="Chromosome 2R"/>
</dbReference>
<gene>
    <name evidence="3" type="primary">Dsim\GD11177</name>
    <name evidence="3" type="ORF">Dsim_GD11177</name>
</gene>
<dbReference type="PANTHER" id="PTHR21505">
    <property type="entry name" value="MADF DOMAIN-CONTAINING PROTEIN-RELATED"/>
    <property type="match status" value="1"/>
</dbReference>
<sequence>MAQKDITSYLNLERLKKTQKLIRLYRSNECLWNPKSPGFHSGSAKDDAWRRITRRMNCGLTPDQVKLQVLGLRHYYSKELAAIRNSQLEGYSYNPRYSYFEDLHFLGNLEEEANCAMKEGHCPPNFSEDTFISPLAFLSPCCSETKCGYTFYKMILEPEPPNEEYLEGHKERSTSGNDRWYPTAYCVRCKPEEDEDPCEACELRDDSQLMACPAYDRRNPKECPHLKCPSPRHREERTARNSRNRDSEENNEPTSKSRRSSPLRNTYDEEEQQGPRERSSSHGREDNLRTKIKPNDETKRSKRRSDETCNNETCQFGAFSSRQNKNRSERRTGNSGKREYSRRGNGTNLRSKEEIMKIRAMMTLVHMPIPWK</sequence>
<feature type="compositionally biased region" description="Polar residues" evidence="1">
    <location>
        <begin position="308"/>
        <end position="323"/>
    </location>
</feature>
<dbReference type="PANTHER" id="PTHR21505:SF8">
    <property type="entry name" value="DPT-YFP REPRESSOR BY OVEREXPRESSION, ISOFORM D-RELATED"/>
    <property type="match status" value="1"/>
</dbReference>
<organism evidence="3 4">
    <name type="scientific">Drosophila simulans</name>
    <name type="common">Fruit fly</name>
    <dbReference type="NCBI Taxonomy" id="7240"/>
    <lineage>
        <taxon>Eukaryota</taxon>
        <taxon>Metazoa</taxon>
        <taxon>Ecdysozoa</taxon>
        <taxon>Arthropoda</taxon>
        <taxon>Hexapoda</taxon>
        <taxon>Insecta</taxon>
        <taxon>Pterygota</taxon>
        <taxon>Neoptera</taxon>
        <taxon>Endopterygota</taxon>
        <taxon>Diptera</taxon>
        <taxon>Brachycera</taxon>
        <taxon>Muscomorpha</taxon>
        <taxon>Ephydroidea</taxon>
        <taxon>Drosophilidae</taxon>
        <taxon>Drosophila</taxon>
        <taxon>Sophophora</taxon>
    </lineage>
</organism>
<dbReference type="SMART" id="SM00595">
    <property type="entry name" value="MADF"/>
    <property type="match status" value="1"/>
</dbReference>
<feature type="compositionally biased region" description="Basic and acidic residues" evidence="1">
    <location>
        <begin position="232"/>
        <end position="248"/>
    </location>
</feature>
<dbReference type="OrthoDB" id="8190343at2759"/>
<accession>B4QHV9</accession>
<dbReference type="AlphaFoldDB" id="B4QHV9"/>
<feature type="region of interest" description="Disordered" evidence="1">
    <location>
        <begin position="223"/>
        <end position="350"/>
    </location>
</feature>
<dbReference type="HOGENOM" id="CLU_744474_0_0_1"/>
<feature type="compositionally biased region" description="Basic and acidic residues" evidence="1">
    <location>
        <begin position="326"/>
        <end position="342"/>
    </location>
</feature>